<reference evidence="1 2" key="1">
    <citation type="submission" date="2017-06" db="EMBL/GenBank/DDBJ databases">
        <title>Azoarcus.</title>
        <authorList>
            <person name="Woo J.-H."/>
            <person name="Kim H.-S."/>
        </authorList>
    </citation>
    <scope>NUCLEOTIDE SEQUENCE [LARGE SCALE GENOMIC DNA]</scope>
    <source>
        <strain evidence="1 2">TSPY31</strain>
    </source>
</reference>
<proteinExistence type="predicted"/>
<sequence>MNKDAQNAWSGQVRLIGVDFTSAPRPRKPITVACGHLSGQCVFLESLETCVDWTAFEAVLARPGPWLGGFDFPFGLPREAVLDLGWPLEWAALVRHCVILGRERFRTILDEYRQTRPFGQRYAHRQTDRPAHSHSPLKLVNPPVGLMFFEGTPRLLEADVTVAGMHCADPARVAVEAYPGLLARSITLDSYKSDEKKKQTSVRHEARKRIAIALREGAHPLGLRLAGDSALIEQIIADASGDLLDATLALVQAGWSLQAGPPNFGLQDGFDPLEGWIAGLA</sequence>
<evidence type="ECO:0000313" key="2">
    <source>
        <dbReference type="Proteomes" id="UP000244930"/>
    </source>
</evidence>
<evidence type="ECO:0000313" key="1">
    <source>
        <dbReference type="EMBL" id="AWI74478.1"/>
    </source>
</evidence>
<protein>
    <submittedName>
        <fullName evidence="1">DUF429 domain-containing protein</fullName>
    </submittedName>
</protein>
<dbReference type="Proteomes" id="UP000244930">
    <property type="component" value="Chromosome"/>
</dbReference>
<organism evidence="1 2">
    <name type="scientific">Parazoarcus communis</name>
    <dbReference type="NCBI Taxonomy" id="41977"/>
    <lineage>
        <taxon>Bacteria</taxon>
        <taxon>Pseudomonadati</taxon>
        <taxon>Pseudomonadota</taxon>
        <taxon>Betaproteobacteria</taxon>
        <taxon>Rhodocyclales</taxon>
        <taxon>Zoogloeaceae</taxon>
        <taxon>Parazoarcus</taxon>
    </lineage>
</organism>
<dbReference type="KEGG" id="acom:CEW83_03980"/>
<keyword evidence="2" id="KW-1185">Reference proteome</keyword>
<dbReference type="EMBL" id="CP022187">
    <property type="protein sequence ID" value="AWI74478.1"/>
    <property type="molecule type" value="Genomic_DNA"/>
</dbReference>
<dbReference type="AlphaFoldDB" id="A0A2U8GLW5"/>
<accession>A0A2U8GLW5</accession>
<gene>
    <name evidence="1" type="ORF">CEW83_03980</name>
</gene>
<name>A0A2U8GLW5_9RHOO</name>
<dbReference type="RefSeq" id="WP_108948185.1">
    <property type="nucleotide sequence ID" value="NZ_CP022187.1"/>
</dbReference>